<keyword evidence="1" id="KW-0614">Plasmid</keyword>
<protein>
    <submittedName>
        <fullName evidence="1">Uncharacterized protein</fullName>
    </submittedName>
</protein>
<reference evidence="1" key="1">
    <citation type="journal article" date="2012" name="J. Bacteriol.">
        <title>Complete genome sequence of the broad-host-range strain Sinorhizobium fredii USDA257.</title>
        <authorList>
            <person name="Schuldes J."/>
            <person name="Rodriguez Orbegoso M."/>
            <person name="Schmeisser C."/>
            <person name="Krishnan H.B."/>
            <person name="Daniel R."/>
            <person name="Streit W.R."/>
        </authorList>
    </citation>
    <scope>NUCLEOTIDE SEQUENCE [LARGE SCALE GENOMIC DNA]</scope>
    <source>
        <strain evidence="1">USDA 257</strain>
        <plasmid evidence="1">pUSDA257</plasmid>
    </source>
</reference>
<accession>I3XH79</accession>
<sequence>MTAPFPRDESLKNALAKRVVPHMSRCSLTKSDVCQSDVFAASVCGSRQLLNAV</sequence>
<name>I3XH79_SINF2</name>
<evidence type="ECO:0000313" key="2">
    <source>
        <dbReference type="Proteomes" id="UP000006180"/>
    </source>
</evidence>
<dbReference type="EMBL" id="CP003569">
    <property type="protein sequence ID" value="AFL55235.1"/>
    <property type="molecule type" value="Genomic_DNA"/>
</dbReference>
<dbReference type="HOGENOM" id="CLU_3065447_0_0_5"/>
<evidence type="ECO:0000313" key="1">
    <source>
        <dbReference type="EMBL" id="AFL55235.1"/>
    </source>
</evidence>
<organism evidence="1">
    <name type="scientific">Sinorhizobium fredii (strain USDA 257)</name>
    <dbReference type="NCBI Taxonomy" id="1185652"/>
    <lineage>
        <taxon>Bacteria</taxon>
        <taxon>Pseudomonadati</taxon>
        <taxon>Pseudomonadota</taxon>
        <taxon>Alphaproteobacteria</taxon>
        <taxon>Hyphomicrobiales</taxon>
        <taxon>Rhizobiaceae</taxon>
        <taxon>Sinorhizobium/Ensifer group</taxon>
        <taxon>Sinorhizobium</taxon>
    </lineage>
</organism>
<gene>
    <name evidence="1" type="ORF">USDA257_p05200</name>
</gene>
<dbReference type="AlphaFoldDB" id="I3XH79"/>
<geneLocation type="plasmid" evidence="2">
    <name>pUSDA257 fragment 6</name>
</geneLocation>
<proteinExistence type="predicted"/>